<organism evidence="6 7">
    <name type="scientific">Terfezia boudieri ATCC MYA-4762</name>
    <dbReference type="NCBI Taxonomy" id="1051890"/>
    <lineage>
        <taxon>Eukaryota</taxon>
        <taxon>Fungi</taxon>
        <taxon>Dikarya</taxon>
        <taxon>Ascomycota</taxon>
        <taxon>Pezizomycotina</taxon>
        <taxon>Pezizomycetes</taxon>
        <taxon>Pezizales</taxon>
        <taxon>Pezizaceae</taxon>
        <taxon>Terfezia</taxon>
    </lineage>
</organism>
<dbReference type="GO" id="GO:0005737">
    <property type="term" value="C:cytoplasm"/>
    <property type="evidence" value="ECO:0007669"/>
    <property type="project" value="TreeGrafter"/>
</dbReference>
<dbReference type="Proteomes" id="UP000267821">
    <property type="component" value="Unassembled WGS sequence"/>
</dbReference>
<dbReference type="Pfam" id="PF24140">
    <property type="entry name" value="TPR_TNPO3_IPO13_3rd"/>
    <property type="match status" value="1"/>
</dbReference>
<keyword evidence="5" id="KW-0539">Nucleus</keyword>
<dbReference type="GO" id="GO:0005634">
    <property type="term" value="C:nucleus"/>
    <property type="evidence" value="ECO:0007669"/>
    <property type="project" value="UniProtKB-SubCell"/>
</dbReference>
<sequence>MEAEIRYPTSLQDVIQLVQRLYQPGSPASIVKVQEILQQVQRSADGWTLANALLGNPDQQVQFFGALTFTVKLNSDWESLAEADVFFLLDTLINWIVRSVAEGATALVIKKLCSTLAVFFIRFPDKWIHCIRHLICCLCGHRVSPNDIDSCPSTTVLLEKASSAQKIVALWFCTIFLEEVSKLDSKNIKNQHYRDKVSINAREAVLLIAHAIALPEYSSDDEVDTALVIEGLQCFSSWAHNSIAPPAAIEKLKALNKAAMRWLQHSETFDTAAELITDALINYTSLFNEEDVNALFGILTGPWGVARFQEVLAEEGEIDPTQFIRLIIAFSEANVKRLAKRHSDLEAQTLMHMMHTMLTTPGYPVVENEISPQTFEFWSCLVEYLLDGEFMDEFEDQTDALLAIEQGKSHIFQAIQEYWRKIKIPPAEIADTWSKDSREGFTSFRKDFADLLETAYPLLHAPLFTQFVDHILSALPAHDWEDIEATMFCLKSLSDSLTDEPSEDDALEHLFGSPLFTLLSDSQAHIPLKARRTAVNLIGSYADFFERHSDFLPAVLNYLFTTLSAPSLARNASKSISQLCLSCRDTLTGELSTFLYQYEVFMNSPSADDFAKERVICAISYVIQALPTEEEKEQPILMLLRLIQKNVATCLSLVQHGQFDVGKELALSVLHCLTNMGRGLQVPDDIPIELDSEENGVRPLSFWEQEKGLIIQTQIVQIIQAIVVALKEDSEVVEAACCVFKTGFTESSPGAFVFPPYLTANFLLERAANCTRRVETIVTTAATMISSYSTEGAVSIVPQARALLNMVVTLVETYKDPQTDPDVAQSIVEFMNRMLSKYVEVFVNYEPKSRIELLFMFALNSVGVREPLVKKAACTFWSTLVSLRDDQPAVQAAIDSIVQACGPALAEKLLLGLGGGAARSEVDSLCEVLKKMVFRQPRTKAWLSAALFRPGFPSPKVTDQDKRLFLEKVISLRGSRGTNQIAKDFWVQSRGNEFAYGSVQLE</sequence>
<keyword evidence="3" id="KW-0813">Transport</keyword>
<accession>A0A3N4LV73</accession>
<evidence type="ECO:0000256" key="5">
    <source>
        <dbReference type="ARBA" id="ARBA00023242"/>
    </source>
</evidence>
<protein>
    <submittedName>
        <fullName evidence="6">ARM repeat-containing protein</fullName>
    </submittedName>
</protein>
<dbReference type="OrthoDB" id="2016913at2759"/>
<dbReference type="STRING" id="1051890.A0A3N4LV73"/>
<dbReference type="InterPro" id="IPR040520">
    <property type="entry name" value="Importin_rep_3"/>
</dbReference>
<dbReference type="PANTHER" id="PTHR12363">
    <property type="entry name" value="TRANSPORTIN 3 AND IMPORTIN 13"/>
    <property type="match status" value="1"/>
</dbReference>
<dbReference type="Pfam" id="PF18806">
    <property type="entry name" value="Importin_rep_3"/>
    <property type="match status" value="1"/>
</dbReference>
<dbReference type="SUPFAM" id="SSF48371">
    <property type="entry name" value="ARM repeat"/>
    <property type="match status" value="1"/>
</dbReference>
<comment type="similarity">
    <text evidence="2">Belongs to the importin beta family.</text>
</comment>
<gene>
    <name evidence="6" type="ORF">L211DRAFT_898640</name>
</gene>
<reference evidence="6 7" key="1">
    <citation type="journal article" date="2018" name="Nat. Ecol. Evol.">
        <title>Pezizomycetes genomes reveal the molecular basis of ectomycorrhizal truffle lifestyle.</title>
        <authorList>
            <person name="Murat C."/>
            <person name="Payen T."/>
            <person name="Noel B."/>
            <person name="Kuo A."/>
            <person name="Morin E."/>
            <person name="Chen J."/>
            <person name="Kohler A."/>
            <person name="Krizsan K."/>
            <person name="Balestrini R."/>
            <person name="Da Silva C."/>
            <person name="Montanini B."/>
            <person name="Hainaut M."/>
            <person name="Levati E."/>
            <person name="Barry K.W."/>
            <person name="Belfiori B."/>
            <person name="Cichocki N."/>
            <person name="Clum A."/>
            <person name="Dockter R.B."/>
            <person name="Fauchery L."/>
            <person name="Guy J."/>
            <person name="Iotti M."/>
            <person name="Le Tacon F."/>
            <person name="Lindquist E.A."/>
            <person name="Lipzen A."/>
            <person name="Malagnac F."/>
            <person name="Mello A."/>
            <person name="Molinier V."/>
            <person name="Miyauchi S."/>
            <person name="Poulain J."/>
            <person name="Riccioni C."/>
            <person name="Rubini A."/>
            <person name="Sitrit Y."/>
            <person name="Splivallo R."/>
            <person name="Traeger S."/>
            <person name="Wang M."/>
            <person name="Zifcakova L."/>
            <person name="Wipf D."/>
            <person name="Zambonelli A."/>
            <person name="Paolocci F."/>
            <person name="Nowrousian M."/>
            <person name="Ottonello S."/>
            <person name="Baldrian P."/>
            <person name="Spatafora J.W."/>
            <person name="Henrissat B."/>
            <person name="Nagy L.G."/>
            <person name="Aury J.M."/>
            <person name="Wincker P."/>
            <person name="Grigoriev I.V."/>
            <person name="Bonfante P."/>
            <person name="Martin F.M."/>
        </authorList>
    </citation>
    <scope>NUCLEOTIDE SEQUENCE [LARGE SCALE GENOMIC DNA]</scope>
    <source>
        <strain evidence="6 7">ATCC MYA-4762</strain>
    </source>
</reference>
<dbReference type="InterPro" id="IPR016024">
    <property type="entry name" value="ARM-type_fold"/>
</dbReference>
<evidence type="ECO:0000313" key="6">
    <source>
        <dbReference type="EMBL" id="RPB26777.1"/>
    </source>
</evidence>
<dbReference type="AlphaFoldDB" id="A0A3N4LV73"/>
<dbReference type="EMBL" id="ML121533">
    <property type="protein sequence ID" value="RPB26777.1"/>
    <property type="molecule type" value="Genomic_DNA"/>
</dbReference>
<dbReference type="InterPro" id="IPR011989">
    <property type="entry name" value="ARM-like"/>
</dbReference>
<evidence type="ECO:0000256" key="2">
    <source>
        <dbReference type="ARBA" id="ARBA00007991"/>
    </source>
</evidence>
<evidence type="ECO:0000256" key="3">
    <source>
        <dbReference type="ARBA" id="ARBA00022448"/>
    </source>
</evidence>
<dbReference type="PANTHER" id="PTHR12363:SF33">
    <property type="entry name" value="IMPORTIN-13"/>
    <property type="match status" value="1"/>
</dbReference>
<proteinExistence type="inferred from homology"/>
<evidence type="ECO:0000256" key="1">
    <source>
        <dbReference type="ARBA" id="ARBA00004123"/>
    </source>
</evidence>
<evidence type="ECO:0000256" key="4">
    <source>
        <dbReference type="ARBA" id="ARBA00022927"/>
    </source>
</evidence>
<dbReference type="Gene3D" id="1.25.10.10">
    <property type="entry name" value="Leucine-rich Repeat Variant"/>
    <property type="match status" value="1"/>
</dbReference>
<dbReference type="InParanoid" id="A0A3N4LV73"/>
<comment type="subcellular location">
    <subcellularLocation>
        <location evidence="1">Nucleus</location>
    </subcellularLocation>
</comment>
<dbReference type="GO" id="GO:0006606">
    <property type="term" value="P:protein import into nucleus"/>
    <property type="evidence" value="ECO:0007669"/>
    <property type="project" value="TreeGrafter"/>
</dbReference>
<dbReference type="InterPro" id="IPR057942">
    <property type="entry name" value="TPR_TNPO3_IPO13_3rd"/>
</dbReference>
<evidence type="ECO:0000313" key="7">
    <source>
        <dbReference type="Proteomes" id="UP000267821"/>
    </source>
</evidence>
<keyword evidence="7" id="KW-1185">Reference proteome</keyword>
<dbReference type="FunCoup" id="A0A3N4LV73">
    <property type="interactions" value="214"/>
</dbReference>
<dbReference type="InterPro" id="IPR051345">
    <property type="entry name" value="Importin_beta-like_NTR"/>
</dbReference>
<keyword evidence="4" id="KW-0653">Protein transport</keyword>
<name>A0A3N4LV73_9PEZI</name>